<comment type="caution">
    <text evidence="4">The sequence shown here is derived from an EMBL/GenBank/DDBJ whole genome shotgun (WGS) entry which is preliminary data.</text>
</comment>
<dbReference type="CDD" id="cd07129">
    <property type="entry name" value="ALDH_KGSADH"/>
    <property type="match status" value="1"/>
</dbReference>
<dbReference type="Gene3D" id="3.40.605.10">
    <property type="entry name" value="Aldehyde Dehydrogenase, Chain A, domain 1"/>
    <property type="match status" value="1"/>
</dbReference>
<feature type="domain" description="Aldehyde dehydrogenase" evidence="3">
    <location>
        <begin position="7"/>
        <end position="448"/>
    </location>
</feature>
<dbReference type="InterPro" id="IPR015590">
    <property type="entry name" value="Aldehyde_DH_dom"/>
</dbReference>
<organism evidence="4 5">
    <name type="scientific">Plantactinospora endophytica</name>
    <dbReference type="NCBI Taxonomy" id="673535"/>
    <lineage>
        <taxon>Bacteria</taxon>
        <taxon>Bacillati</taxon>
        <taxon>Actinomycetota</taxon>
        <taxon>Actinomycetes</taxon>
        <taxon>Micromonosporales</taxon>
        <taxon>Micromonosporaceae</taxon>
        <taxon>Plantactinospora</taxon>
    </lineage>
</organism>
<dbReference type="EMBL" id="BONW01000016">
    <property type="protein sequence ID" value="GIG88487.1"/>
    <property type="molecule type" value="Genomic_DNA"/>
</dbReference>
<dbReference type="InterPro" id="IPR016163">
    <property type="entry name" value="Ald_DH_C"/>
</dbReference>
<dbReference type="InterPro" id="IPR050740">
    <property type="entry name" value="Aldehyde_DH_Superfamily"/>
</dbReference>
<evidence type="ECO:0000256" key="1">
    <source>
        <dbReference type="ARBA" id="ARBA00023002"/>
    </source>
</evidence>
<name>A0ABQ4E2A0_9ACTN</name>
<dbReference type="Proteomes" id="UP000646749">
    <property type="component" value="Unassembled WGS sequence"/>
</dbReference>
<evidence type="ECO:0000259" key="3">
    <source>
        <dbReference type="Pfam" id="PF00171"/>
    </source>
</evidence>
<dbReference type="SUPFAM" id="SSF53720">
    <property type="entry name" value="ALDH-like"/>
    <property type="match status" value="1"/>
</dbReference>
<evidence type="ECO:0000313" key="5">
    <source>
        <dbReference type="Proteomes" id="UP000646749"/>
    </source>
</evidence>
<accession>A0ABQ4E2A0</accession>
<dbReference type="PANTHER" id="PTHR43353:SF3">
    <property type="entry name" value="ALDEHYDE DEHYDROGENASE-RELATED"/>
    <property type="match status" value="1"/>
</dbReference>
<keyword evidence="5" id="KW-1185">Reference proteome</keyword>
<protein>
    <submittedName>
        <fullName evidence="4">Aldehyde dehydrogenase</fullName>
    </submittedName>
</protein>
<dbReference type="Pfam" id="PF00171">
    <property type="entry name" value="Aldedh"/>
    <property type="match status" value="1"/>
</dbReference>
<dbReference type="InterPro" id="IPR016162">
    <property type="entry name" value="Ald_DH_N"/>
</dbReference>
<dbReference type="RefSeq" id="WP_239140864.1">
    <property type="nucleotide sequence ID" value="NZ_BONW01000016.1"/>
</dbReference>
<dbReference type="InterPro" id="IPR016161">
    <property type="entry name" value="Ald_DH/histidinol_DH"/>
</dbReference>
<dbReference type="InterPro" id="IPR044151">
    <property type="entry name" value="ALDH_KGSADH"/>
</dbReference>
<keyword evidence="1" id="KW-0560">Oxidoreductase</keyword>
<reference evidence="4 5" key="1">
    <citation type="submission" date="2021-01" db="EMBL/GenBank/DDBJ databases">
        <title>Whole genome shotgun sequence of Plantactinospora endophytica NBRC 110450.</title>
        <authorList>
            <person name="Komaki H."/>
            <person name="Tamura T."/>
        </authorList>
    </citation>
    <scope>NUCLEOTIDE SEQUENCE [LARGE SCALE GENOMIC DNA]</scope>
    <source>
        <strain evidence="4 5">NBRC 110450</strain>
    </source>
</reference>
<sequence length="505" mass="51078">MDVDQPMNPYTGEPVGDPVPHTGTDGLDAVCRVVAAAAPAYAALPLGTRADLLRRIGAALEGSRAEIVALGDAETGLGVPRLNTELTRTRVQLEMFADAVLEGSFLEAVIDLPDPDALPAPRPDLRRMLVPVGPVAVYAASNFPLAFSVPGGDTASALAAGCPVVVKAHPGHPGLSDLCGALVTNALAEGGAPVGTFAVVRGMAAGRALITHPAIAAGAFTGSAAGGAALAELAAGRPDPIPFYGELGSLNPTVVTPAALAARGNAIAEAFVGSVTLGSGQFCTKPGLLFVPAGHHLDGVLGKAVGAASFGPLLNARIRDAYQEGAATLAAVPGVRTVVPPAPVDQPGYRAGAQLLAVSAGDLVRHADQLLEECFGPAALLVEYADQAELLAALAVVPGALTATVHGEGADDPVAARVVDLVARRAGRVIWNGWPTGVAVTWAMQHGGPWPATTGSLHTSVGVTALRRFLRPVAYQGLPDELLPAALRAANPLGIPRRVNGELRA</sequence>
<evidence type="ECO:0000313" key="4">
    <source>
        <dbReference type="EMBL" id="GIG88487.1"/>
    </source>
</evidence>
<gene>
    <name evidence="4" type="ORF">Pen02_34230</name>
</gene>
<dbReference type="PANTHER" id="PTHR43353">
    <property type="entry name" value="SUCCINATE-SEMIALDEHYDE DEHYDROGENASE, MITOCHONDRIAL"/>
    <property type="match status" value="1"/>
</dbReference>
<dbReference type="Gene3D" id="3.40.309.10">
    <property type="entry name" value="Aldehyde Dehydrogenase, Chain A, domain 2"/>
    <property type="match status" value="1"/>
</dbReference>
<feature type="region of interest" description="Disordered" evidence="2">
    <location>
        <begin position="1"/>
        <end position="22"/>
    </location>
</feature>
<evidence type="ECO:0000256" key="2">
    <source>
        <dbReference type="SAM" id="MobiDB-lite"/>
    </source>
</evidence>
<proteinExistence type="predicted"/>